<dbReference type="GO" id="GO:0045944">
    <property type="term" value="P:positive regulation of transcription by RNA polymerase II"/>
    <property type="evidence" value="ECO:0007669"/>
    <property type="project" value="TreeGrafter"/>
</dbReference>
<accession>A0A8H6E841</accession>
<dbReference type="EMBL" id="SPNV01000060">
    <property type="protein sequence ID" value="KAF5863009.1"/>
    <property type="molecule type" value="Genomic_DNA"/>
</dbReference>
<evidence type="ECO:0000256" key="1">
    <source>
        <dbReference type="ARBA" id="ARBA00004123"/>
    </source>
</evidence>
<dbReference type="AlphaFoldDB" id="A0A8H6E841"/>
<organism evidence="3 4">
    <name type="scientific">Petromyces alliaceus</name>
    <name type="common">Aspergillus alliaceus</name>
    <dbReference type="NCBI Taxonomy" id="209559"/>
    <lineage>
        <taxon>Eukaryota</taxon>
        <taxon>Fungi</taxon>
        <taxon>Dikarya</taxon>
        <taxon>Ascomycota</taxon>
        <taxon>Pezizomycotina</taxon>
        <taxon>Eurotiomycetes</taxon>
        <taxon>Eurotiomycetidae</taxon>
        <taxon>Eurotiales</taxon>
        <taxon>Aspergillaceae</taxon>
        <taxon>Aspergillus</taxon>
        <taxon>Aspergillus subgen. Circumdati</taxon>
    </lineage>
</organism>
<dbReference type="Proteomes" id="UP000541154">
    <property type="component" value="Unassembled WGS sequence"/>
</dbReference>
<name>A0A8H6E841_PETAA</name>
<dbReference type="GO" id="GO:0005634">
    <property type="term" value="C:nucleus"/>
    <property type="evidence" value="ECO:0007669"/>
    <property type="project" value="UniProtKB-SubCell"/>
</dbReference>
<keyword evidence="2" id="KW-0539">Nucleus</keyword>
<dbReference type="InterPro" id="IPR021858">
    <property type="entry name" value="Fun_TF"/>
</dbReference>
<reference evidence="3 4" key="1">
    <citation type="submission" date="2019-04" db="EMBL/GenBank/DDBJ databases">
        <title>Aspergillus burnettii sp. nov., novel species from soil in southeast Queensland.</title>
        <authorList>
            <person name="Gilchrist C.L.M."/>
            <person name="Pitt J.I."/>
            <person name="Lange L."/>
            <person name="Lacey H.J."/>
            <person name="Vuong D."/>
            <person name="Midgley D.J."/>
            <person name="Greenfield P."/>
            <person name="Bradbury M."/>
            <person name="Lacey E."/>
            <person name="Busk P.K."/>
            <person name="Pilgaard B."/>
            <person name="Chooi Y.H."/>
            <person name="Piggott A.M."/>
        </authorList>
    </citation>
    <scope>NUCLEOTIDE SEQUENCE [LARGE SCALE GENOMIC DNA]</scope>
    <source>
        <strain evidence="3 4">FRR 5400</strain>
    </source>
</reference>
<keyword evidence="4" id="KW-1185">Reference proteome</keyword>
<proteinExistence type="predicted"/>
<dbReference type="PANTHER" id="PTHR37534:SF49">
    <property type="entry name" value="LYSINE BIOSYNTHESIS REGULATORY PROTEIN LYS14"/>
    <property type="match status" value="1"/>
</dbReference>
<dbReference type="GO" id="GO:0000976">
    <property type="term" value="F:transcription cis-regulatory region binding"/>
    <property type="evidence" value="ECO:0007669"/>
    <property type="project" value="TreeGrafter"/>
</dbReference>
<evidence type="ECO:0000313" key="3">
    <source>
        <dbReference type="EMBL" id="KAF5863009.1"/>
    </source>
</evidence>
<protein>
    <recommendedName>
        <fullName evidence="5">Fungal-specific transcription factor domain-containing protein</fullName>
    </recommendedName>
</protein>
<evidence type="ECO:0000256" key="2">
    <source>
        <dbReference type="ARBA" id="ARBA00023242"/>
    </source>
</evidence>
<evidence type="ECO:0008006" key="5">
    <source>
        <dbReference type="Google" id="ProtNLM"/>
    </source>
</evidence>
<evidence type="ECO:0000313" key="4">
    <source>
        <dbReference type="Proteomes" id="UP000541154"/>
    </source>
</evidence>
<dbReference type="Pfam" id="PF11951">
    <property type="entry name" value="Fungal_trans_2"/>
    <property type="match status" value="1"/>
</dbReference>
<dbReference type="PANTHER" id="PTHR37534">
    <property type="entry name" value="TRANSCRIPTIONAL ACTIVATOR PROTEIN UGA3"/>
    <property type="match status" value="1"/>
</dbReference>
<comment type="caution">
    <text evidence="3">The sequence shown here is derived from an EMBL/GenBank/DDBJ whole genome shotgun (WGS) entry which is preliminary data.</text>
</comment>
<gene>
    <name evidence="3" type="ORF">ETB97_010817</name>
</gene>
<dbReference type="GO" id="GO:0003700">
    <property type="term" value="F:DNA-binding transcription factor activity"/>
    <property type="evidence" value="ECO:0007669"/>
    <property type="project" value="TreeGrafter"/>
</dbReference>
<comment type="subcellular location">
    <subcellularLocation>
        <location evidence="1">Nucleus</location>
    </subcellularLocation>
</comment>
<sequence>MRDLELYFDFERSLMSETDNGSSAVAVAYSTSNAFLSEALQSRAMSLSLVRPSTGPAEFRVLEYDSSLMSYYETVICSSSTLLDNARHNPYRSVILPMAMVSDGLYHATLAISAQTLRLSDPKYRFAALKHGQKAIQALIRILKRGINSEADMDELLGLALMLCWYEITDGCRPSWVTHLNGIRAISARCRKPSPLGAESSRSSHLRQFFNRYFAFHLVLARTAFRIDADVASSKDFLLTYPDPPTNLVRKIYEPSLNNALVRGSLGSRESNISETEDLQQLAATSTGFLAVTMPLDELDVIDPYMGFSNSLLLLINEIAELAWRSPPKGLDDCAESLRAKAFHIKESLEKLRQRLPVQLELASASGHIKNDDPSRDLVTEFVIIAEANRLGALLFLHEICSNRFRFEGSYYPSEIHDECDQNTILPRFPDEDRNNYIRVILDLIEHNLPWIIRTAALPLWPLFLAGCCSVTEEDRMTVMTIFEESEQMKRFGNIRPAREVVEMVWRQYDLGVQDDRKRRKAAAVATGRPVERSRQSERFVWERAMKMLGGWKLSLA</sequence>